<name>A0A9N9AKY9_9GLOM</name>
<reference evidence="1" key="1">
    <citation type="submission" date="2021-06" db="EMBL/GenBank/DDBJ databases">
        <authorList>
            <person name="Kallberg Y."/>
            <person name="Tangrot J."/>
            <person name="Rosling A."/>
        </authorList>
    </citation>
    <scope>NUCLEOTIDE SEQUENCE</scope>
    <source>
        <strain evidence="1">MA453B</strain>
    </source>
</reference>
<gene>
    <name evidence="1" type="ORF">DERYTH_LOCUS4378</name>
</gene>
<dbReference type="Proteomes" id="UP000789405">
    <property type="component" value="Unassembled WGS sequence"/>
</dbReference>
<evidence type="ECO:0000313" key="2">
    <source>
        <dbReference type="Proteomes" id="UP000789405"/>
    </source>
</evidence>
<keyword evidence="2" id="KW-1185">Reference proteome</keyword>
<accession>A0A9N9AKY9</accession>
<evidence type="ECO:0000313" key="1">
    <source>
        <dbReference type="EMBL" id="CAG8531760.1"/>
    </source>
</evidence>
<organism evidence="1 2">
    <name type="scientific">Dentiscutata erythropus</name>
    <dbReference type="NCBI Taxonomy" id="1348616"/>
    <lineage>
        <taxon>Eukaryota</taxon>
        <taxon>Fungi</taxon>
        <taxon>Fungi incertae sedis</taxon>
        <taxon>Mucoromycota</taxon>
        <taxon>Glomeromycotina</taxon>
        <taxon>Glomeromycetes</taxon>
        <taxon>Diversisporales</taxon>
        <taxon>Gigasporaceae</taxon>
        <taxon>Dentiscutata</taxon>
    </lineage>
</organism>
<feature type="non-terminal residue" evidence="1">
    <location>
        <position position="1"/>
    </location>
</feature>
<dbReference type="OrthoDB" id="2415771at2759"/>
<comment type="caution">
    <text evidence="1">The sequence shown here is derived from an EMBL/GenBank/DDBJ whole genome shotgun (WGS) entry which is preliminary data.</text>
</comment>
<protein>
    <submittedName>
        <fullName evidence="1">17157_t:CDS:1</fullName>
    </submittedName>
</protein>
<sequence>MPSVSVKVVLSDRKEILNWQIHPVIGNPSLCKFFHLLATGEISPEVFINNNYHDFVLRVKVGNLLKDEFINVNIQYNLNEILQTIGNFVLFELLIPEDYQPPIQKEKMHLENLYIIEWIRNNGRARAIYPPKEFEEFFNRLDLSSYKNARPQFDYDCVNRYANLLFGHLNMPWIEKSQFNWLFPLLEKFSNCLIEYSTYLNEQNIEISKNHQLEFPVRSLDDSISIKIYDGTSFFSSPQTKSNYESLNNKLSTLSYWKVLDIEPFVPSKP</sequence>
<proteinExistence type="predicted"/>
<dbReference type="EMBL" id="CAJVPY010001674">
    <property type="protein sequence ID" value="CAG8531760.1"/>
    <property type="molecule type" value="Genomic_DNA"/>
</dbReference>
<dbReference type="AlphaFoldDB" id="A0A9N9AKY9"/>